<name>A0A379C7X1_9FIRM</name>
<feature type="compositionally biased region" description="Basic and acidic residues" evidence="1">
    <location>
        <begin position="273"/>
        <end position="282"/>
    </location>
</feature>
<accession>A0A379C7X1</accession>
<feature type="region of interest" description="Disordered" evidence="1">
    <location>
        <begin position="250"/>
        <end position="289"/>
    </location>
</feature>
<dbReference type="Pfam" id="PF20600">
    <property type="entry name" value="ExoX-like_C"/>
    <property type="match status" value="1"/>
</dbReference>
<dbReference type="EMBL" id="UGSZ01000001">
    <property type="protein sequence ID" value="SUB57736.1"/>
    <property type="molecule type" value="Genomic_DNA"/>
</dbReference>
<feature type="domain" description="Exodeoxyribonuclease X-like C-terminal" evidence="2">
    <location>
        <begin position="207"/>
        <end position="234"/>
    </location>
</feature>
<organism evidence="3 4">
    <name type="scientific">Peptoniphilus lacrimalis</name>
    <dbReference type="NCBI Taxonomy" id="33031"/>
    <lineage>
        <taxon>Bacteria</taxon>
        <taxon>Bacillati</taxon>
        <taxon>Bacillota</taxon>
        <taxon>Tissierellia</taxon>
        <taxon>Tissierellales</taxon>
        <taxon>Peptoniphilaceae</taxon>
        <taxon>Peptoniphilus</taxon>
    </lineage>
</organism>
<evidence type="ECO:0000256" key="1">
    <source>
        <dbReference type="SAM" id="MobiDB-lite"/>
    </source>
</evidence>
<reference evidence="3 4" key="1">
    <citation type="submission" date="2018-06" db="EMBL/GenBank/DDBJ databases">
        <authorList>
            <consortium name="Pathogen Informatics"/>
            <person name="Doyle S."/>
        </authorList>
    </citation>
    <scope>NUCLEOTIDE SEQUENCE [LARGE SCALE GENOMIC DNA]</scope>
    <source>
        <strain evidence="3 4">NCTC13149</strain>
    </source>
</reference>
<dbReference type="AlphaFoldDB" id="A0A379C7X1"/>
<evidence type="ECO:0000313" key="4">
    <source>
        <dbReference type="Proteomes" id="UP000255517"/>
    </source>
</evidence>
<feature type="compositionally biased region" description="Polar residues" evidence="1">
    <location>
        <begin position="251"/>
        <end position="271"/>
    </location>
</feature>
<evidence type="ECO:0000313" key="3">
    <source>
        <dbReference type="EMBL" id="SUB57736.1"/>
    </source>
</evidence>
<sequence>MENELMKLVDTVEIEDVSTTLSKVARIQTAIKGALRGGQDYDTIPGTGKPTLLKPGAEKILMMFGLTSEYEIIDRVEDWSKGVFAYTVRCVLSKNGIKITEGLGNCNSKEDKYRYRWVKPEDVPVGIDPNSLKSNQYGRVRVENDEIYSQVNTILKMAKKRAQVDASLTVASLSEVFTQDMEDIKNFNQKEQLENMSSDDAGRFKVSFGKYKGQLLGEIFAKDKSYIKWLADNAKDPILKEGANKLLNEANEGNTNEHPVSPVNNNANSEANKFIDEDRPFPDEDDLPF</sequence>
<gene>
    <name evidence="3" type="ORF">NCTC13149_01593</name>
</gene>
<dbReference type="STRING" id="1122949.GCA_000378725_01675"/>
<proteinExistence type="predicted"/>
<dbReference type="InterPro" id="IPR046768">
    <property type="entry name" value="ExoX-like_C"/>
</dbReference>
<dbReference type="Proteomes" id="UP000255517">
    <property type="component" value="Unassembled WGS sequence"/>
</dbReference>
<dbReference type="OrthoDB" id="423960at2"/>
<protein>
    <submittedName>
        <fullName evidence="3">Exodeoxyribonuclease X</fullName>
    </submittedName>
</protein>
<dbReference type="RefSeq" id="WP_019035288.1">
    <property type="nucleotide sequence ID" value="NZ_UGSZ01000001.1"/>
</dbReference>
<evidence type="ECO:0000259" key="2">
    <source>
        <dbReference type="Pfam" id="PF20600"/>
    </source>
</evidence>